<protein>
    <submittedName>
        <fullName evidence="5">Transcriptional regulator, TetR family</fullName>
    </submittedName>
</protein>
<evidence type="ECO:0000256" key="1">
    <source>
        <dbReference type="ARBA" id="ARBA00023125"/>
    </source>
</evidence>
<dbReference type="AlphaFoldDB" id="A0A1H1P571"/>
<feature type="DNA-binding region" description="H-T-H motif" evidence="2">
    <location>
        <begin position="36"/>
        <end position="55"/>
    </location>
</feature>
<evidence type="ECO:0000313" key="6">
    <source>
        <dbReference type="Proteomes" id="UP000243359"/>
    </source>
</evidence>
<dbReference type="InterPro" id="IPR013718">
    <property type="entry name" value="COQ9_C"/>
</dbReference>
<feature type="compositionally biased region" description="Low complexity" evidence="3">
    <location>
        <begin position="204"/>
        <end position="221"/>
    </location>
</feature>
<dbReference type="Pfam" id="PF08511">
    <property type="entry name" value="COQ9"/>
    <property type="match status" value="1"/>
</dbReference>
<dbReference type="SUPFAM" id="SSF46689">
    <property type="entry name" value="Homeodomain-like"/>
    <property type="match status" value="1"/>
</dbReference>
<evidence type="ECO:0000256" key="2">
    <source>
        <dbReference type="PROSITE-ProRule" id="PRU00335"/>
    </source>
</evidence>
<organism evidence="5 6">
    <name type="scientific">Pseudomonas oryzae</name>
    <dbReference type="NCBI Taxonomy" id="1392877"/>
    <lineage>
        <taxon>Bacteria</taxon>
        <taxon>Pseudomonadati</taxon>
        <taxon>Pseudomonadota</taxon>
        <taxon>Gammaproteobacteria</taxon>
        <taxon>Pseudomonadales</taxon>
        <taxon>Pseudomonadaceae</taxon>
        <taxon>Pseudomonas</taxon>
    </lineage>
</organism>
<dbReference type="PROSITE" id="PS50977">
    <property type="entry name" value="HTH_TETR_2"/>
    <property type="match status" value="1"/>
</dbReference>
<dbReference type="InterPro" id="IPR009057">
    <property type="entry name" value="Homeodomain-like_sf"/>
</dbReference>
<dbReference type="SUPFAM" id="SSF48498">
    <property type="entry name" value="Tetracyclin repressor-like, C-terminal domain"/>
    <property type="match status" value="1"/>
</dbReference>
<accession>A0A1H1P571</accession>
<proteinExistence type="predicted"/>
<sequence>MSEMAAPGILDQTELRCRIIDTALMLGVERGWDGFHLHDLAARLDIGMADIARHFAGKDAIAEAWFERADAALLAAPQAPGWSFLSPRQRLQRAIFAWLQALAPHRQLAAEMLRYKLQPEHVHLQVQGALRVSRTVQWIREVALLPATGWRRECEEAALTAIYLATFACWLRDDSPDSSRTHDLLDRLLARAEWLAGWLAGSERGAAPASRSGAAPSRAGNGAAGGG</sequence>
<dbReference type="GO" id="GO:0003677">
    <property type="term" value="F:DNA binding"/>
    <property type="evidence" value="ECO:0007669"/>
    <property type="project" value="UniProtKB-UniRule"/>
</dbReference>
<dbReference type="EMBL" id="LT629751">
    <property type="protein sequence ID" value="SDS06337.1"/>
    <property type="molecule type" value="Genomic_DNA"/>
</dbReference>
<evidence type="ECO:0000313" key="5">
    <source>
        <dbReference type="EMBL" id="SDS06337.1"/>
    </source>
</evidence>
<feature type="domain" description="HTH tetR-type" evidence="4">
    <location>
        <begin position="13"/>
        <end position="73"/>
    </location>
</feature>
<evidence type="ECO:0000256" key="3">
    <source>
        <dbReference type="SAM" id="MobiDB-lite"/>
    </source>
</evidence>
<evidence type="ECO:0000259" key="4">
    <source>
        <dbReference type="PROSITE" id="PS50977"/>
    </source>
</evidence>
<dbReference type="InterPro" id="IPR001647">
    <property type="entry name" value="HTH_TetR"/>
</dbReference>
<keyword evidence="1 2" id="KW-0238">DNA-binding</keyword>
<dbReference type="InterPro" id="IPR036271">
    <property type="entry name" value="Tet_transcr_reg_TetR-rel_C_sf"/>
</dbReference>
<feature type="region of interest" description="Disordered" evidence="3">
    <location>
        <begin position="204"/>
        <end position="227"/>
    </location>
</feature>
<gene>
    <name evidence="5" type="ORF">SAMN05216221_0986</name>
</gene>
<dbReference type="STRING" id="1392877.SAMN05216221_0986"/>
<dbReference type="Gene3D" id="1.10.357.10">
    <property type="entry name" value="Tetracycline Repressor, domain 2"/>
    <property type="match status" value="1"/>
</dbReference>
<dbReference type="RefSeq" id="WP_197673138.1">
    <property type="nucleotide sequence ID" value="NZ_LT629751.1"/>
</dbReference>
<keyword evidence="6" id="KW-1185">Reference proteome</keyword>
<dbReference type="Pfam" id="PF00440">
    <property type="entry name" value="TetR_N"/>
    <property type="match status" value="1"/>
</dbReference>
<name>A0A1H1P571_9PSED</name>
<dbReference type="Proteomes" id="UP000243359">
    <property type="component" value="Chromosome I"/>
</dbReference>
<reference evidence="6" key="1">
    <citation type="submission" date="2016-10" db="EMBL/GenBank/DDBJ databases">
        <authorList>
            <person name="Varghese N."/>
            <person name="Submissions S."/>
        </authorList>
    </citation>
    <scope>NUCLEOTIDE SEQUENCE [LARGE SCALE GENOMIC DNA]</scope>
    <source>
        <strain evidence="6">KCTC 32247</strain>
    </source>
</reference>